<reference evidence="2 3" key="1">
    <citation type="journal article" date="2017" name="Mol. Biol. Evol.">
        <title>The 4-celled Tetrabaena socialis nuclear genome reveals the essential components for genetic control of cell number at the origin of multicellularity in the volvocine lineage.</title>
        <authorList>
            <person name="Featherston J."/>
            <person name="Arakaki Y."/>
            <person name="Hanschen E.R."/>
            <person name="Ferris P.J."/>
            <person name="Michod R.E."/>
            <person name="Olson B.J.S.C."/>
            <person name="Nozaki H."/>
            <person name="Durand P.M."/>
        </authorList>
    </citation>
    <scope>NUCLEOTIDE SEQUENCE [LARGE SCALE GENOMIC DNA]</scope>
    <source>
        <strain evidence="2 3">NIES-571</strain>
    </source>
</reference>
<comment type="caution">
    <text evidence="2">The sequence shown here is derived from an EMBL/GenBank/DDBJ whole genome shotgun (WGS) entry which is preliminary data.</text>
</comment>
<protein>
    <submittedName>
        <fullName evidence="2">Uncharacterized protein</fullName>
    </submittedName>
</protein>
<dbReference type="InterPro" id="IPR036983">
    <property type="entry name" value="AIM24_sf"/>
</dbReference>
<feature type="region of interest" description="Disordered" evidence="1">
    <location>
        <begin position="205"/>
        <end position="284"/>
    </location>
</feature>
<dbReference type="EMBL" id="PGGS01000576">
    <property type="protein sequence ID" value="PNH02917.1"/>
    <property type="molecule type" value="Genomic_DNA"/>
</dbReference>
<feature type="compositionally biased region" description="Acidic residues" evidence="1">
    <location>
        <begin position="210"/>
        <end position="284"/>
    </location>
</feature>
<sequence>MVEFSIQEDLLTLALGHGSSVVVKSGCISTMSAHLNVRPIVHDSDEDDVYMHLTEVQNLVVHLPISGGQTWIFRDTAFLAATANVRIEYRHNVLHDRSDRLFDDEVTPLTRASLASGDTGSVFVFALGKSHRHDIDAGDSLLVNGGLFLAAPADSHMQPTPTTNLYAGAEGVSWVLMKFNGPAHVITQSQNVESFAAEIDHALYGRGDDDHEEDSDEDLDSDDEDEDEEEDDDYEEDEDEVEDEDEDYDDDDEDEDEDGEYEDYEIENVNDDVENVNDDVEDVNDDVEDVENVTKDVDCCDGVVKVEIADDVVDVKVKAEVEDDLSEYLSHKI</sequence>
<dbReference type="Gene3D" id="3.60.160.10">
    <property type="entry name" value="Mitochondrial biogenesis AIM24"/>
    <property type="match status" value="1"/>
</dbReference>
<accession>A0A2J7ZRM0</accession>
<evidence type="ECO:0000313" key="3">
    <source>
        <dbReference type="Proteomes" id="UP000236333"/>
    </source>
</evidence>
<gene>
    <name evidence="2" type="ORF">TSOC_011072</name>
</gene>
<dbReference type="InterPro" id="IPR016031">
    <property type="entry name" value="Trp_RNA-bd_attenuator-like_dom"/>
</dbReference>
<dbReference type="AlphaFoldDB" id="A0A2J7ZRM0"/>
<dbReference type="Proteomes" id="UP000236333">
    <property type="component" value="Unassembled WGS sequence"/>
</dbReference>
<dbReference type="Pfam" id="PF01987">
    <property type="entry name" value="AIM24"/>
    <property type="match status" value="1"/>
</dbReference>
<organism evidence="2 3">
    <name type="scientific">Tetrabaena socialis</name>
    <dbReference type="NCBI Taxonomy" id="47790"/>
    <lineage>
        <taxon>Eukaryota</taxon>
        <taxon>Viridiplantae</taxon>
        <taxon>Chlorophyta</taxon>
        <taxon>core chlorophytes</taxon>
        <taxon>Chlorophyceae</taxon>
        <taxon>CS clade</taxon>
        <taxon>Chlamydomonadales</taxon>
        <taxon>Tetrabaenaceae</taxon>
        <taxon>Tetrabaena</taxon>
    </lineage>
</organism>
<dbReference type="SUPFAM" id="SSF51219">
    <property type="entry name" value="TRAP-like"/>
    <property type="match status" value="1"/>
</dbReference>
<dbReference type="InterPro" id="IPR002838">
    <property type="entry name" value="AIM24"/>
</dbReference>
<evidence type="ECO:0000256" key="1">
    <source>
        <dbReference type="SAM" id="MobiDB-lite"/>
    </source>
</evidence>
<proteinExistence type="predicted"/>
<evidence type="ECO:0000313" key="2">
    <source>
        <dbReference type="EMBL" id="PNH02917.1"/>
    </source>
</evidence>
<keyword evidence="3" id="KW-1185">Reference proteome</keyword>
<name>A0A2J7ZRM0_9CHLO</name>